<dbReference type="Proteomes" id="UP000193240">
    <property type="component" value="Unassembled WGS sequence"/>
</dbReference>
<proteinExistence type="predicted"/>
<name>A0A1Y2LWW1_EPING</name>
<protein>
    <submittedName>
        <fullName evidence="1">Uncharacterized protein</fullName>
    </submittedName>
</protein>
<gene>
    <name evidence="1" type="ORF">B5807_07836</name>
</gene>
<evidence type="ECO:0000313" key="1">
    <source>
        <dbReference type="EMBL" id="OSS48364.1"/>
    </source>
</evidence>
<accession>A0A1Y2LWW1</accession>
<keyword evidence="2" id="KW-1185">Reference proteome</keyword>
<dbReference type="InParanoid" id="A0A1Y2LWW1"/>
<organism evidence="1 2">
    <name type="scientific">Epicoccum nigrum</name>
    <name type="common">Soil fungus</name>
    <name type="synonym">Epicoccum purpurascens</name>
    <dbReference type="NCBI Taxonomy" id="105696"/>
    <lineage>
        <taxon>Eukaryota</taxon>
        <taxon>Fungi</taxon>
        <taxon>Dikarya</taxon>
        <taxon>Ascomycota</taxon>
        <taxon>Pezizomycotina</taxon>
        <taxon>Dothideomycetes</taxon>
        <taxon>Pleosporomycetidae</taxon>
        <taxon>Pleosporales</taxon>
        <taxon>Pleosporineae</taxon>
        <taxon>Didymellaceae</taxon>
        <taxon>Epicoccum</taxon>
    </lineage>
</organism>
<sequence length="54" mass="6002">MCSQDNVVAIVAIVAIEDAIEQFDTYFGMRSPGLCEGDSVWIVAWSLFFAEEAR</sequence>
<evidence type="ECO:0000313" key="2">
    <source>
        <dbReference type="Proteomes" id="UP000193240"/>
    </source>
</evidence>
<dbReference type="AlphaFoldDB" id="A0A1Y2LWW1"/>
<dbReference type="EMBL" id="KZ107846">
    <property type="protein sequence ID" value="OSS48364.1"/>
    <property type="molecule type" value="Genomic_DNA"/>
</dbReference>
<reference evidence="1 2" key="1">
    <citation type="journal article" date="2017" name="Genome Announc.">
        <title>Genome sequence of the saprophytic ascomycete Epicoccum nigrum ICMP 19927 strain isolated from New Zealand.</title>
        <authorList>
            <person name="Fokin M."/>
            <person name="Fleetwood D."/>
            <person name="Weir B.S."/>
            <person name="Villas-Boas S.G."/>
        </authorList>
    </citation>
    <scope>NUCLEOTIDE SEQUENCE [LARGE SCALE GENOMIC DNA]</scope>
    <source>
        <strain evidence="1 2">ICMP 19927</strain>
    </source>
</reference>